<protein>
    <recommendedName>
        <fullName evidence="4">Acyl-CoA dehydrogenase/oxidase C-terminal domain-containing protein</fullName>
    </recommendedName>
</protein>
<keyword evidence="2" id="KW-0274">FAD</keyword>
<evidence type="ECO:0000259" key="4">
    <source>
        <dbReference type="Pfam" id="PF00441"/>
    </source>
</evidence>
<feature type="domain" description="Acyl-CoA dehydrogenase/oxidase C-terminal" evidence="4">
    <location>
        <begin position="6"/>
        <end position="139"/>
    </location>
</feature>
<dbReference type="SUPFAM" id="SSF47203">
    <property type="entry name" value="Acyl-CoA dehydrogenase C-terminal domain-like"/>
    <property type="match status" value="1"/>
</dbReference>
<dbReference type="EMBL" id="AP021874">
    <property type="protein sequence ID" value="BBO69773.1"/>
    <property type="molecule type" value="Genomic_DNA"/>
</dbReference>
<evidence type="ECO:0000256" key="3">
    <source>
        <dbReference type="ARBA" id="ARBA00023002"/>
    </source>
</evidence>
<dbReference type="RefSeq" id="WP_155317780.1">
    <property type="nucleotide sequence ID" value="NZ_AP021874.1"/>
</dbReference>
<dbReference type="InterPro" id="IPR036250">
    <property type="entry name" value="AcylCo_DH-like_C"/>
</dbReference>
<dbReference type="PANTHER" id="PTHR43884:SF20">
    <property type="entry name" value="ACYL-COA DEHYDROGENASE FADE28"/>
    <property type="match status" value="1"/>
</dbReference>
<keyword evidence="3" id="KW-0560">Oxidoreductase</keyword>
<name>A0A5K7YMX6_9BACT</name>
<evidence type="ECO:0000313" key="6">
    <source>
        <dbReference type="Proteomes" id="UP000427906"/>
    </source>
</evidence>
<dbReference type="GO" id="GO:0003995">
    <property type="term" value="F:acyl-CoA dehydrogenase activity"/>
    <property type="evidence" value="ECO:0007669"/>
    <property type="project" value="TreeGrafter"/>
</dbReference>
<dbReference type="OrthoDB" id="9765339at2"/>
<proteinExistence type="predicted"/>
<dbReference type="Pfam" id="PF00441">
    <property type="entry name" value="Acyl-CoA_dh_1"/>
    <property type="match status" value="1"/>
</dbReference>
<evidence type="ECO:0000256" key="2">
    <source>
        <dbReference type="ARBA" id="ARBA00022827"/>
    </source>
</evidence>
<gene>
    <name evidence="5" type="ORF">DSCA_37030</name>
</gene>
<dbReference type="AlphaFoldDB" id="A0A5K7YMX6"/>
<dbReference type="KEGG" id="dalk:DSCA_37030"/>
<sequence length="141" mass="15377">MEIAAVAKCAEMVGGMQAAFERTVAYAKERRQFGKPIGSFQAVQHHCANMVVDVDGARFLTYQAAWKIAKDLPAAVEASMAKAWTSEAARKVTTLAHQIHGAISFCEENDIHLYYRKAKAGETAFGDGSYHLERLADALGL</sequence>
<organism evidence="5 6">
    <name type="scientific">Desulfosarcina alkanivorans</name>
    <dbReference type="NCBI Taxonomy" id="571177"/>
    <lineage>
        <taxon>Bacteria</taxon>
        <taxon>Pseudomonadati</taxon>
        <taxon>Thermodesulfobacteriota</taxon>
        <taxon>Desulfobacteria</taxon>
        <taxon>Desulfobacterales</taxon>
        <taxon>Desulfosarcinaceae</taxon>
        <taxon>Desulfosarcina</taxon>
    </lineage>
</organism>
<evidence type="ECO:0000256" key="1">
    <source>
        <dbReference type="ARBA" id="ARBA00022630"/>
    </source>
</evidence>
<dbReference type="CDD" id="cd00567">
    <property type="entry name" value="ACAD"/>
    <property type="match status" value="1"/>
</dbReference>
<dbReference type="Gene3D" id="1.20.140.10">
    <property type="entry name" value="Butyryl-CoA Dehydrogenase, subunit A, domain 3"/>
    <property type="match status" value="1"/>
</dbReference>
<dbReference type="PANTHER" id="PTHR43884">
    <property type="entry name" value="ACYL-COA DEHYDROGENASE"/>
    <property type="match status" value="1"/>
</dbReference>
<dbReference type="Proteomes" id="UP000427906">
    <property type="component" value="Chromosome"/>
</dbReference>
<keyword evidence="6" id="KW-1185">Reference proteome</keyword>
<reference evidence="5 6" key="1">
    <citation type="submission" date="2019-11" db="EMBL/GenBank/DDBJ databases">
        <title>Comparative genomics of hydrocarbon-degrading Desulfosarcina strains.</title>
        <authorList>
            <person name="Watanabe M."/>
            <person name="Kojima H."/>
            <person name="Fukui M."/>
        </authorList>
    </citation>
    <scope>NUCLEOTIDE SEQUENCE [LARGE SCALE GENOMIC DNA]</scope>
    <source>
        <strain evidence="5 6">PL12</strain>
    </source>
</reference>
<keyword evidence="1" id="KW-0285">Flavoprotein</keyword>
<evidence type="ECO:0000313" key="5">
    <source>
        <dbReference type="EMBL" id="BBO69773.1"/>
    </source>
</evidence>
<accession>A0A5K7YMX6</accession>
<dbReference type="InterPro" id="IPR009075">
    <property type="entry name" value="AcylCo_DH/oxidase_C"/>
</dbReference>